<accession>A0A8R1Z023</accession>
<reference evidence="2" key="1">
    <citation type="journal article" date="2008" name="Nat. Genet.">
        <title>The Pristionchus pacificus genome provides a unique perspective on nematode lifestyle and parasitism.</title>
        <authorList>
            <person name="Dieterich C."/>
            <person name="Clifton S.W."/>
            <person name="Schuster L.N."/>
            <person name="Chinwalla A."/>
            <person name="Delehaunty K."/>
            <person name="Dinkelacker I."/>
            <person name="Fulton L."/>
            <person name="Fulton R."/>
            <person name="Godfrey J."/>
            <person name="Minx P."/>
            <person name="Mitreva M."/>
            <person name="Roeseler W."/>
            <person name="Tian H."/>
            <person name="Witte H."/>
            <person name="Yang S.P."/>
            <person name="Wilson R.K."/>
            <person name="Sommer R.J."/>
        </authorList>
    </citation>
    <scope>NUCLEOTIDE SEQUENCE [LARGE SCALE GENOMIC DNA]</scope>
    <source>
        <strain evidence="2">PS312</strain>
    </source>
</reference>
<dbReference type="InterPro" id="IPR036047">
    <property type="entry name" value="F-box-like_dom_sf"/>
</dbReference>
<dbReference type="EnsemblMetazoa" id="PPA42159.1">
    <property type="protein sequence ID" value="PPA42159.1"/>
    <property type="gene ID" value="WBGene00280528"/>
</dbReference>
<organism evidence="1 2">
    <name type="scientific">Pristionchus pacificus</name>
    <name type="common">Parasitic nematode worm</name>
    <dbReference type="NCBI Taxonomy" id="54126"/>
    <lineage>
        <taxon>Eukaryota</taxon>
        <taxon>Metazoa</taxon>
        <taxon>Ecdysozoa</taxon>
        <taxon>Nematoda</taxon>
        <taxon>Chromadorea</taxon>
        <taxon>Rhabditida</taxon>
        <taxon>Rhabditina</taxon>
        <taxon>Diplogasteromorpha</taxon>
        <taxon>Diplogasteroidea</taxon>
        <taxon>Neodiplogasteridae</taxon>
        <taxon>Pristionchus</taxon>
    </lineage>
</organism>
<sequence>MPINVLTLPRNAQNSIFRFLEDRSLFRLRRVSRKTKDIVDMSLLNVKSTLVFTLCVEREALNSSGRKVRLKISSKTEMKLMEQQIGMYTLEINNS</sequence>
<gene>
    <name evidence="1" type="primary">WBGene00280528</name>
</gene>
<dbReference type="PROSITE" id="PS50181">
    <property type="entry name" value="FBOX"/>
    <property type="match status" value="1"/>
</dbReference>
<name>A0A2A6C0V4_PRIPA</name>
<dbReference type="SMART" id="SM00256">
    <property type="entry name" value="FBOX"/>
    <property type="match status" value="1"/>
</dbReference>
<reference evidence="1" key="2">
    <citation type="submission" date="2022-06" db="UniProtKB">
        <authorList>
            <consortium name="EnsemblMetazoa"/>
        </authorList>
    </citation>
    <scope>IDENTIFICATION</scope>
    <source>
        <strain evidence="1">PS312</strain>
    </source>
</reference>
<protein>
    <submittedName>
        <fullName evidence="1">F-box domain-containing protein</fullName>
    </submittedName>
</protein>
<dbReference type="AlphaFoldDB" id="A0A2A6C0V4"/>
<dbReference type="Pfam" id="PF00646">
    <property type="entry name" value="F-box"/>
    <property type="match status" value="1"/>
</dbReference>
<keyword evidence="2" id="KW-1185">Reference proteome</keyword>
<dbReference type="InterPro" id="IPR001810">
    <property type="entry name" value="F-box_dom"/>
</dbReference>
<accession>A0A2A6C0V4</accession>
<proteinExistence type="predicted"/>
<dbReference type="Proteomes" id="UP000005239">
    <property type="component" value="Unassembled WGS sequence"/>
</dbReference>
<evidence type="ECO:0000313" key="2">
    <source>
        <dbReference type="Proteomes" id="UP000005239"/>
    </source>
</evidence>
<evidence type="ECO:0000313" key="1">
    <source>
        <dbReference type="EnsemblMetazoa" id="PPA42159.1"/>
    </source>
</evidence>
<dbReference type="SUPFAM" id="SSF81383">
    <property type="entry name" value="F-box domain"/>
    <property type="match status" value="1"/>
</dbReference>